<dbReference type="EC" id="4.1.2.13" evidence="4"/>
<dbReference type="GO" id="GO:0004332">
    <property type="term" value="F:fructose-bisphosphate aldolase activity"/>
    <property type="evidence" value="ECO:0007669"/>
    <property type="project" value="UniProtKB-EC"/>
</dbReference>
<evidence type="ECO:0000313" key="4">
    <source>
        <dbReference type="EMBL" id="MBB5335032.1"/>
    </source>
</evidence>
<feature type="binding site" evidence="3">
    <location>
        <position position="210"/>
    </location>
    <ligand>
        <name>Zn(2+)</name>
        <dbReference type="ChEBI" id="CHEBI:29105"/>
        <label>1</label>
        <note>catalytic</note>
    </ligand>
</feature>
<comment type="cofactor">
    <cofactor evidence="3">
        <name>Zn(2+)</name>
        <dbReference type="ChEBI" id="CHEBI:29105"/>
    </cofactor>
    <text evidence="3">Binds 2 Zn(2+) ions per subunit. One is catalytic and the other provides a structural contribution.</text>
</comment>
<evidence type="ECO:0000313" key="5">
    <source>
        <dbReference type="Proteomes" id="UP000559117"/>
    </source>
</evidence>
<feature type="binding site" evidence="2">
    <location>
        <position position="181"/>
    </location>
    <ligand>
        <name>dihydroxyacetone phosphate</name>
        <dbReference type="ChEBI" id="CHEBI:57642"/>
    </ligand>
</feature>
<dbReference type="CDD" id="cd00947">
    <property type="entry name" value="TBP_aldolase_IIB"/>
    <property type="match status" value="1"/>
</dbReference>
<feature type="binding site" evidence="3">
    <location>
        <position position="82"/>
    </location>
    <ligand>
        <name>Zn(2+)</name>
        <dbReference type="ChEBI" id="CHEBI:29105"/>
        <label>1</label>
        <note>catalytic</note>
    </ligand>
</feature>
<dbReference type="RefSeq" id="WP_183858855.1">
    <property type="nucleotide sequence ID" value="NZ_JACHFH010000001.1"/>
</dbReference>
<dbReference type="SUPFAM" id="SSF51569">
    <property type="entry name" value="Aldolase"/>
    <property type="match status" value="1"/>
</dbReference>
<dbReference type="GO" id="GO:0005975">
    <property type="term" value="P:carbohydrate metabolic process"/>
    <property type="evidence" value="ECO:0007669"/>
    <property type="project" value="InterPro"/>
</dbReference>
<dbReference type="EMBL" id="JACHFH010000001">
    <property type="protein sequence ID" value="MBB5335032.1"/>
    <property type="molecule type" value="Genomic_DNA"/>
</dbReference>
<name>A0A840ULB5_9FIRM</name>
<keyword evidence="5" id="KW-1185">Reference proteome</keyword>
<feature type="binding site" evidence="2">
    <location>
        <begin position="232"/>
        <end position="235"/>
    </location>
    <ligand>
        <name>dihydroxyacetone phosphate</name>
        <dbReference type="ChEBI" id="CHEBI:57642"/>
    </ligand>
</feature>
<dbReference type="EC" id="4.1.2.40" evidence="4"/>
<dbReference type="InterPro" id="IPR013785">
    <property type="entry name" value="Aldolase_TIM"/>
</dbReference>
<protein>
    <submittedName>
        <fullName evidence="4">Fructose-bisphosphate aldolase class II/tagatose 1,6-diphosphate aldolase GatY/KbaY</fullName>
        <ecNumber evidence="4">4.1.2.13</ecNumber>
        <ecNumber evidence="4">4.1.2.40</ecNumber>
    </submittedName>
</protein>
<reference evidence="4 5" key="1">
    <citation type="submission" date="2020-08" db="EMBL/GenBank/DDBJ databases">
        <title>Genomic Encyclopedia of Type Strains, Phase IV (KMG-IV): sequencing the most valuable type-strain genomes for metagenomic binning, comparative biology and taxonomic classification.</title>
        <authorList>
            <person name="Goeker M."/>
        </authorList>
    </citation>
    <scope>NUCLEOTIDE SEQUENCE [LARGE SCALE GENOMIC DNA]</scope>
    <source>
        <strain evidence="4 5">DSM 24661</strain>
    </source>
</reference>
<feature type="binding site" evidence="3">
    <location>
        <position position="103"/>
    </location>
    <ligand>
        <name>Zn(2+)</name>
        <dbReference type="ChEBI" id="CHEBI:29105"/>
        <label>2</label>
    </ligand>
</feature>
<dbReference type="PROSITE" id="PS00602">
    <property type="entry name" value="ALDOLASE_CLASS_II_1"/>
    <property type="match status" value="1"/>
</dbReference>
<accession>A0A840ULB5</accession>
<evidence type="ECO:0000256" key="3">
    <source>
        <dbReference type="PIRSR" id="PIRSR001359-3"/>
    </source>
</evidence>
<dbReference type="InterPro" id="IPR000771">
    <property type="entry name" value="FBA_II"/>
</dbReference>
<dbReference type="PROSITE" id="PS00806">
    <property type="entry name" value="ALDOLASE_CLASS_II_2"/>
    <property type="match status" value="1"/>
</dbReference>
<gene>
    <name evidence="4" type="ORF">HNR32_000132</name>
</gene>
<feature type="binding site" evidence="3">
    <location>
        <position position="133"/>
    </location>
    <ligand>
        <name>Zn(2+)</name>
        <dbReference type="ChEBI" id="CHEBI:29105"/>
        <label>2</label>
    </ligand>
</feature>
<feature type="binding site" evidence="2">
    <location>
        <begin position="211"/>
        <end position="213"/>
    </location>
    <ligand>
        <name>dihydroxyacetone phosphate</name>
        <dbReference type="ChEBI" id="CHEBI:57642"/>
    </ligand>
</feature>
<feature type="active site" description="Proton donor" evidence="1">
    <location>
        <position position="81"/>
    </location>
</feature>
<comment type="caution">
    <text evidence="4">The sequence shown here is derived from an EMBL/GenBank/DDBJ whole genome shotgun (WGS) entry which is preliminary data.</text>
</comment>
<dbReference type="Proteomes" id="UP000559117">
    <property type="component" value="Unassembled WGS sequence"/>
</dbReference>
<dbReference type="Pfam" id="PF01116">
    <property type="entry name" value="F_bP_aldolase"/>
    <property type="match status" value="1"/>
</dbReference>
<dbReference type="Gene3D" id="3.20.20.70">
    <property type="entry name" value="Aldolase class I"/>
    <property type="match status" value="1"/>
</dbReference>
<proteinExistence type="predicted"/>
<dbReference type="NCBIfam" id="TIGR00167">
    <property type="entry name" value="cbbA"/>
    <property type="match status" value="1"/>
</dbReference>
<keyword evidence="4" id="KW-0456">Lyase</keyword>
<evidence type="ECO:0000256" key="2">
    <source>
        <dbReference type="PIRSR" id="PIRSR001359-2"/>
    </source>
</evidence>
<dbReference type="PIRSF" id="PIRSF001359">
    <property type="entry name" value="F_bP_aldolase_II"/>
    <property type="match status" value="1"/>
</dbReference>
<dbReference type="PANTHER" id="PTHR30304:SF0">
    <property type="entry name" value="D-TAGATOSE-1,6-BISPHOSPHATE ALDOLASE SUBUNIT GATY-RELATED"/>
    <property type="match status" value="1"/>
</dbReference>
<organism evidence="4 5">
    <name type="scientific">Pectinatus brassicae</name>
    <dbReference type="NCBI Taxonomy" id="862415"/>
    <lineage>
        <taxon>Bacteria</taxon>
        <taxon>Bacillati</taxon>
        <taxon>Bacillota</taxon>
        <taxon>Negativicutes</taxon>
        <taxon>Selenomonadales</taxon>
        <taxon>Selenomonadaceae</taxon>
        <taxon>Pectinatus</taxon>
    </lineage>
</organism>
<keyword evidence="3" id="KW-0479">Metal-binding</keyword>
<dbReference type="GO" id="GO:0008270">
    <property type="term" value="F:zinc ion binding"/>
    <property type="evidence" value="ECO:0007669"/>
    <property type="project" value="InterPro"/>
</dbReference>
<keyword evidence="3" id="KW-0862">Zinc</keyword>
<dbReference type="GO" id="GO:0009025">
    <property type="term" value="F:tagatose-bisphosphate aldolase activity"/>
    <property type="evidence" value="ECO:0007669"/>
    <property type="project" value="UniProtKB-EC"/>
</dbReference>
<dbReference type="AlphaFoldDB" id="A0A840ULB5"/>
<evidence type="ECO:0000256" key="1">
    <source>
        <dbReference type="PIRSR" id="PIRSR001359-1"/>
    </source>
</evidence>
<sequence>MLVNSKEILQKAKNGNYGVVAPDFIDLDSARTFVQVAEKLNTPILLSFAEAHKHVITLEEAAVIGKMVAKQVNVPIALHLDHGTNINYLKDAIKLGFSSVMIDASMYDLTENIRITKEIVALAHANNVTVEAEIGHVGGNEENPSAAQAEDSIYTTVEEAREFVKHTNIDSLAVSIGTAHGVYKNNKNPVLNFERLHELAAAITIPLVLHGSSGTGEENLKRCVNEGISKVNIFTDFLVSAMKEIKENPAKDYLELKKSANLGMEKMLTYYINLLSK</sequence>
<feature type="binding site" evidence="3">
    <location>
        <position position="180"/>
    </location>
    <ligand>
        <name>Zn(2+)</name>
        <dbReference type="ChEBI" id="CHEBI:29105"/>
        <label>1</label>
        <note>catalytic</note>
    </ligand>
</feature>
<dbReference type="InterPro" id="IPR050246">
    <property type="entry name" value="Class_II_FBP_aldolase"/>
</dbReference>
<dbReference type="PANTHER" id="PTHR30304">
    <property type="entry name" value="D-TAGATOSE-1,6-BISPHOSPHATE ALDOLASE"/>
    <property type="match status" value="1"/>
</dbReference>